<evidence type="ECO:0000256" key="6">
    <source>
        <dbReference type="ARBA" id="ARBA00023136"/>
    </source>
</evidence>
<reference evidence="13" key="1">
    <citation type="submission" date="2017-02" db="UniProtKB">
        <authorList>
            <consortium name="WormBaseParasite"/>
        </authorList>
    </citation>
    <scope>IDENTIFICATION</scope>
</reference>
<keyword evidence="6 9" id="KW-0472">Membrane</keyword>
<feature type="transmembrane region" description="Helical" evidence="9">
    <location>
        <begin position="289"/>
        <end position="307"/>
    </location>
</feature>
<keyword evidence="8" id="KW-0297">G-protein coupled receptor</keyword>
<keyword evidence="4 8" id="KW-0812">Transmembrane</keyword>
<dbReference type="Gene3D" id="1.20.1070.10">
    <property type="entry name" value="Rhodopsin 7-helix transmembrane proteins"/>
    <property type="match status" value="1"/>
</dbReference>
<dbReference type="SUPFAM" id="SSF81321">
    <property type="entry name" value="Family A G protein-coupled receptor-like"/>
    <property type="match status" value="1"/>
</dbReference>
<evidence type="ECO:0000259" key="10">
    <source>
        <dbReference type="PROSITE" id="PS50262"/>
    </source>
</evidence>
<keyword evidence="12" id="KW-1185">Reference proteome</keyword>
<dbReference type="InterPro" id="IPR002120">
    <property type="entry name" value="TRH_rcpt_1"/>
</dbReference>
<evidence type="ECO:0000256" key="8">
    <source>
        <dbReference type="RuleBase" id="RU000688"/>
    </source>
</evidence>
<feature type="transmembrane region" description="Helical" evidence="9">
    <location>
        <begin position="33"/>
        <end position="59"/>
    </location>
</feature>
<feature type="transmembrane region" description="Helical" evidence="9">
    <location>
        <begin position="199"/>
        <end position="221"/>
    </location>
</feature>
<evidence type="ECO:0000256" key="4">
    <source>
        <dbReference type="ARBA" id="ARBA00022692"/>
    </source>
</evidence>
<dbReference type="InterPro" id="IPR000276">
    <property type="entry name" value="GPCR_Rhodpsn"/>
</dbReference>
<evidence type="ECO:0000256" key="3">
    <source>
        <dbReference type="ARBA" id="ARBA00018873"/>
    </source>
</evidence>
<organism evidence="13">
    <name type="scientific">Rodentolepis nana</name>
    <name type="common">Dwarf tapeworm</name>
    <name type="synonym">Hymenolepis nana</name>
    <dbReference type="NCBI Taxonomy" id="102285"/>
    <lineage>
        <taxon>Eukaryota</taxon>
        <taxon>Metazoa</taxon>
        <taxon>Spiralia</taxon>
        <taxon>Lophotrochozoa</taxon>
        <taxon>Platyhelminthes</taxon>
        <taxon>Cestoda</taxon>
        <taxon>Eucestoda</taxon>
        <taxon>Cyclophyllidea</taxon>
        <taxon>Hymenolepididae</taxon>
        <taxon>Rodentolepis</taxon>
    </lineage>
</organism>
<dbReference type="EMBL" id="UZAE01014501">
    <property type="protein sequence ID" value="VDO13619.1"/>
    <property type="molecule type" value="Genomic_DNA"/>
</dbReference>
<dbReference type="Pfam" id="PF00001">
    <property type="entry name" value="7tm_1"/>
    <property type="match status" value="1"/>
</dbReference>
<reference evidence="11 12" key="2">
    <citation type="submission" date="2018-11" db="EMBL/GenBank/DDBJ databases">
        <authorList>
            <consortium name="Pathogen Informatics"/>
        </authorList>
    </citation>
    <scope>NUCLEOTIDE SEQUENCE [LARGE SCALE GENOMIC DNA]</scope>
</reference>
<evidence type="ECO:0000313" key="13">
    <source>
        <dbReference type="WBParaSite" id="HNAJ_0001264501-mRNA-1"/>
    </source>
</evidence>
<dbReference type="STRING" id="102285.A0A0R3TXQ0"/>
<accession>A0A0R3TXQ0</accession>
<keyword evidence="5 9" id="KW-1133">Transmembrane helix</keyword>
<evidence type="ECO:0000256" key="5">
    <source>
        <dbReference type="ARBA" id="ARBA00022989"/>
    </source>
</evidence>
<feature type="transmembrane region" description="Helical" evidence="9">
    <location>
        <begin position="109"/>
        <end position="130"/>
    </location>
</feature>
<comment type="subcellular location">
    <subcellularLocation>
        <location evidence="2">Membrane</location>
    </subcellularLocation>
</comment>
<keyword evidence="8" id="KW-0675">Receptor</keyword>
<protein>
    <recommendedName>
        <fullName evidence="3">Thyrotropin-releasing hormone receptor</fullName>
    </recommendedName>
    <alternativeName>
        <fullName evidence="7">Thyroliberin receptor</fullName>
    </alternativeName>
</protein>
<evidence type="ECO:0000313" key="11">
    <source>
        <dbReference type="EMBL" id="VDO13619.1"/>
    </source>
</evidence>
<dbReference type="PROSITE" id="PS50262">
    <property type="entry name" value="G_PROTEIN_RECEP_F1_2"/>
    <property type="match status" value="1"/>
</dbReference>
<dbReference type="Proteomes" id="UP000278807">
    <property type="component" value="Unassembled WGS sequence"/>
</dbReference>
<feature type="transmembrane region" description="Helical" evidence="9">
    <location>
        <begin position="71"/>
        <end position="97"/>
    </location>
</feature>
<dbReference type="PRINTS" id="PR01846">
    <property type="entry name" value="TRHRFAMILY"/>
</dbReference>
<feature type="transmembrane region" description="Helical" evidence="9">
    <location>
        <begin position="327"/>
        <end position="347"/>
    </location>
</feature>
<evidence type="ECO:0000256" key="2">
    <source>
        <dbReference type="ARBA" id="ARBA00004370"/>
    </source>
</evidence>
<dbReference type="PRINTS" id="PR00751">
    <property type="entry name" value="THYROLIBRINR"/>
</dbReference>
<dbReference type="AlphaFoldDB" id="A0A0R3TXQ0"/>
<dbReference type="WBParaSite" id="HNAJ_0001264501-mRNA-1">
    <property type="protein sequence ID" value="HNAJ_0001264501-mRNA-1"/>
    <property type="gene ID" value="HNAJ_0001264501"/>
</dbReference>
<gene>
    <name evidence="11" type="ORF">HNAJ_LOCUS12623</name>
</gene>
<comment type="function">
    <text evidence="1">Receptor for thyrotropin-releasing hormone (TRH). Upon ligand binding, this G-protein-coupled receptor triggers activation of the phosphatidylinositol (IP3)-calcium-protein kinase C (PKC) pathway.</text>
</comment>
<keyword evidence="8" id="KW-0807">Transducer</keyword>
<name>A0A0R3TXQ0_RODNA</name>
<dbReference type="InterPro" id="IPR017452">
    <property type="entry name" value="GPCR_Rhodpsn_7TM"/>
</dbReference>
<proteinExistence type="inferred from homology"/>
<evidence type="ECO:0000313" key="12">
    <source>
        <dbReference type="Proteomes" id="UP000278807"/>
    </source>
</evidence>
<comment type="similarity">
    <text evidence="8">Belongs to the G-protein coupled receptor 1 family.</text>
</comment>
<dbReference type="PANTHER" id="PTHR46061:SF3">
    <property type="entry name" value="THYROTROPIN-RELEASING HORMONE RECEPTOR"/>
    <property type="match status" value="1"/>
</dbReference>
<dbReference type="SMART" id="SM01381">
    <property type="entry name" value="7TM_GPCR_Srsx"/>
    <property type="match status" value="1"/>
</dbReference>
<evidence type="ECO:0000256" key="7">
    <source>
        <dbReference type="ARBA" id="ARBA00032251"/>
    </source>
</evidence>
<dbReference type="PRINTS" id="PR00237">
    <property type="entry name" value="GPCRRHODOPSN"/>
</dbReference>
<dbReference type="GO" id="GO:0004997">
    <property type="term" value="F:thyrotropin-releasing hormone receptor activity"/>
    <property type="evidence" value="ECO:0007669"/>
    <property type="project" value="InterPro"/>
</dbReference>
<dbReference type="OrthoDB" id="5987936at2759"/>
<dbReference type="PROSITE" id="PS00237">
    <property type="entry name" value="G_PROTEIN_RECEP_F1_1"/>
    <property type="match status" value="1"/>
</dbReference>
<sequence>MNANMSTIAPLTFIASQFEMVPPARYYAFSYRILGTIAASLVLAVGITGNILVITVTMWSSKMRSPTNCYLVSLSFSDLLFLLHAAAPLIFELYVMINQWTFGDLACRIMIAMQYLSVDASILSMAAFSVERWVAICHPMRAQTLCTVNRALKIIAGIWIFSAAYNSVWLFTVTTEIRYYLQGTYTTCTYKYARGRYLIVYLLDLILFYAIPLCLIFPMYIQITSRLFTFHKSLWFNPMKKKLDGERGTGAASLPRRANSVSRGYANEPAGQGGMSRAGSRQVRSRKQVVKMLMTVVFLFAIFWLPYRSLVVYNSFVTIRKPDYWLYLFAKTMAFLNSTVNPILYNAMSKKFRRAFRLLITQEFHEVRSLAVPCFGKQRRLNSVLGSRRTECMRSRDYLRQIQLRRHVLSENVMNETQNIEMHLIEGQEKYGSPKKENS</sequence>
<evidence type="ECO:0000256" key="9">
    <source>
        <dbReference type="SAM" id="Phobius"/>
    </source>
</evidence>
<dbReference type="GO" id="GO:0016020">
    <property type="term" value="C:membrane"/>
    <property type="evidence" value="ECO:0007669"/>
    <property type="project" value="UniProtKB-SubCell"/>
</dbReference>
<dbReference type="PANTHER" id="PTHR46061">
    <property type="entry name" value="THYROTROPIN-RELEASING HORMONE RECEPTOR"/>
    <property type="match status" value="1"/>
</dbReference>
<feature type="transmembrane region" description="Helical" evidence="9">
    <location>
        <begin position="151"/>
        <end position="171"/>
    </location>
</feature>
<evidence type="ECO:0000256" key="1">
    <source>
        <dbReference type="ARBA" id="ARBA00004100"/>
    </source>
</evidence>
<feature type="domain" description="G-protein coupled receptors family 1 profile" evidence="10">
    <location>
        <begin position="49"/>
        <end position="345"/>
    </location>
</feature>